<comment type="caution">
    <text evidence="2">The sequence shown here is derived from an EMBL/GenBank/DDBJ whole genome shotgun (WGS) entry which is preliminary data.</text>
</comment>
<sequence>METRCGFGSDSGYLGPYPANRAIQSEPSSPGGESGRNSVRSRAYSIDNGGVYPPEQRWQRGRAEPRFDTVIKSLLGEFLDRKPAEGGGREAVRTKQREKNREDFWVAVDEDGVRTGKRRTVGESSEEGISTGGVEGGDGGLEKPAADVELYAAAGNLWVGNLVSHRSSYKSND</sequence>
<protein>
    <submittedName>
        <fullName evidence="2">Uncharacterized protein</fullName>
    </submittedName>
</protein>
<feature type="region of interest" description="Disordered" evidence="1">
    <location>
        <begin position="1"/>
        <end position="64"/>
    </location>
</feature>
<dbReference type="Proteomes" id="UP000436088">
    <property type="component" value="Unassembled WGS sequence"/>
</dbReference>
<evidence type="ECO:0000313" key="2">
    <source>
        <dbReference type="EMBL" id="KAE8723670.1"/>
    </source>
</evidence>
<evidence type="ECO:0000313" key="3">
    <source>
        <dbReference type="Proteomes" id="UP000436088"/>
    </source>
</evidence>
<name>A0A6A3C396_HIBSY</name>
<evidence type="ECO:0000256" key="1">
    <source>
        <dbReference type="SAM" id="MobiDB-lite"/>
    </source>
</evidence>
<gene>
    <name evidence="2" type="ORF">F3Y22_tig00012104pilonHSYRG00094</name>
</gene>
<accession>A0A6A3C396</accession>
<proteinExistence type="predicted"/>
<dbReference type="EMBL" id="VEPZ02000514">
    <property type="protein sequence ID" value="KAE8723670.1"/>
    <property type="molecule type" value="Genomic_DNA"/>
</dbReference>
<feature type="region of interest" description="Disordered" evidence="1">
    <location>
        <begin position="116"/>
        <end position="142"/>
    </location>
</feature>
<organism evidence="2 3">
    <name type="scientific">Hibiscus syriacus</name>
    <name type="common">Rose of Sharon</name>
    <dbReference type="NCBI Taxonomy" id="106335"/>
    <lineage>
        <taxon>Eukaryota</taxon>
        <taxon>Viridiplantae</taxon>
        <taxon>Streptophyta</taxon>
        <taxon>Embryophyta</taxon>
        <taxon>Tracheophyta</taxon>
        <taxon>Spermatophyta</taxon>
        <taxon>Magnoliopsida</taxon>
        <taxon>eudicotyledons</taxon>
        <taxon>Gunneridae</taxon>
        <taxon>Pentapetalae</taxon>
        <taxon>rosids</taxon>
        <taxon>malvids</taxon>
        <taxon>Malvales</taxon>
        <taxon>Malvaceae</taxon>
        <taxon>Malvoideae</taxon>
        <taxon>Hibiscus</taxon>
    </lineage>
</organism>
<dbReference type="AlphaFoldDB" id="A0A6A3C396"/>
<feature type="compositionally biased region" description="Gly residues" evidence="1">
    <location>
        <begin position="130"/>
        <end position="139"/>
    </location>
</feature>
<keyword evidence="3" id="KW-1185">Reference proteome</keyword>
<reference evidence="2" key="1">
    <citation type="submission" date="2019-09" db="EMBL/GenBank/DDBJ databases">
        <title>Draft genome information of white flower Hibiscus syriacus.</title>
        <authorList>
            <person name="Kim Y.-M."/>
        </authorList>
    </citation>
    <scope>NUCLEOTIDE SEQUENCE [LARGE SCALE GENOMIC DNA]</scope>
    <source>
        <strain evidence="2">YM2019G1</strain>
    </source>
</reference>